<dbReference type="InterPro" id="IPR023379">
    <property type="entry name" value="BART_dom"/>
</dbReference>
<proteinExistence type="inferred from homology"/>
<dbReference type="OrthoDB" id="302784at2759"/>
<dbReference type="Gene3D" id="1.20.1520.10">
    <property type="entry name" value="ADP-ribosylation factor-like 2-binding protein, domain"/>
    <property type="match status" value="1"/>
</dbReference>
<dbReference type="HOGENOM" id="CLU_116781_0_0_1"/>
<keyword evidence="7 12" id="KW-0969">Cilium</keyword>
<keyword evidence="10 12" id="KW-0539">Nucleus</keyword>
<dbReference type="GO" id="GO:0051457">
    <property type="term" value="P:maintenance of protein location in nucleus"/>
    <property type="evidence" value="ECO:0007669"/>
    <property type="project" value="Ensembl"/>
</dbReference>
<dbReference type="InterPro" id="IPR038849">
    <property type="entry name" value="ARL2BP"/>
</dbReference>
<evidence type="ECO:0000256" key="2">
    <source>
        <dbReference type="ARBA" id="ARBA00004123"/>
    </source>
</evidence>
<dbReference type="GO" id="GO:0005829">
    <property type="term" value="C:cytosol"/>
    <property type="evidence" value="ECO:0007669"/>
    <property type="project" value="Ensembl"/>
</dbReference>
<evidence type="ECO:0000256" key="4">
    <source>
        <dbReference type="ARBA" id="ARBA00009880"/>
    </source>
</evidence>
<evidence type="ECO:0000256" key="7">
    <source>
        <dbReference type="ARBA" id="ARBA00023069"/>
    </source>
</evidence>
<dbReference type="PANTHER" id="PTHR15487:SF4">
    <property type="entry name" value="ADP-RIBOSYLATION FACTOR-LIKE PROTEIN 2-BINDING PROTEIN"/>
    <property type="match status" value="1"/>
</dbReference>
<dbReference type="Ensembl" id="ENSTGUT00000005441.2">
    <property type="protein sequence ID" value="ENSTGUP00000005387.2"/>
    <property type="gene ID" value="ENSTGUG00000005238.2"/>
</dbReference>
<evidence type="ECO:0000259" key="13">
    <source>
        <dbReference type="Pfam" id="PF11527"/>
    </source>
</evidence>
<accession>H0Z492</accession>
<evidence type="ECO:0000256" key="5">
    <source>
        <dbReference type="ARBA" id="ARBA00014849"/>
    </source>
</evidence>
<evidence type="ECO:0000256" key="12">
    <source>
        <dbReference type="RuleBase" id="RU367099"/>
    </source>
</evidence>
<evidence type="ECO:0000313" key="14">
    <source>
        <dbReference type="Ensembl" id="ENSTGUP00000005387.2"/>
    </source>
</evidence>
<dbReference type="AlphaFoldDB" id="H0Z492"/>
<dbReference type="OMA" id="CILEIIM"/>
<name>H0Z492_TAEGU</name>
<dbReference type="PANTHER" id="PTHR15487">
    <property type="entry name" value="ADP-RIBOSYLATION FACTOR-LIKE PROTEIN 2-BINDING PROTEIN"/>
    <property type="match status" value="1"/>
</dbReference>
<evidence type="ECO:0000256" key="3">
    <source>
        <dbReference type="ARBA" id="ARBA00004300"/>
    </source>
</evidence>
<organism evidence="14 15">
    <name type="scientific">Taeniopygia guttata</name>
    <name type="common">Zebra finch</name>
    <name type="synonym">Poephila guttata</name>
    <dbReference type="NCBI Taxonomy" id="59729"/>
    <lineage>
        <taxon>Eukaryota</taxon>
        <taxon>Metazoa</taxon>
        <taxon>Chordata</taxon>
        <taxon>Craniata</taxon>
        <taxon>Vertebrata</taxon>
        <taxon>Euteleostomi</taxon>
        <taxon>Archelosauria</taxon>
        <taxon>Archosauria</taxon>
        <taxon>Dinosauria</taxon>
        <taxon>Saurischia</taxon>
        <taxon>Theropoda</taxon>
        <taxon>Coelurosauria</taxon>
        <taxon>Aves</taxon>
        <taxon>Neognathae</taxon>
        <taxon>Neoaves</taxon>
        <taxon>Telluraves</taxon>
        <taxon>Australaves</taxon>
        <taxon>Passeriformes</taxon>
        <taxon>Passeroidea</taxon>
        <taxon>Estrildidae</taxon>
        <taxon>Estrildinae</taxon>
        <taxon>Taeniopygia</taxon>
    </lineage>
</organism>
<dbReference type="STRING" id="59729.ENSTGUP00000005387"/>
<dbReference type="Proteomes" id="UP000007754">
    <property type="component" value="Chromosome 11"/>
</dbReference>
<keyword evidence="6 12" id="KW-0963">Cytoplasm</keyword>
<keyword evidence="11 12" id="KW-0966">Cell projection</keyword>
<reference evidence="14" key="2">
    <citation type="submission" date="2025-08" db="UniProtKB">
        <authorList>
            <consortium name="Ensembl"/>
        </authorList>
    </citation>
    <scope>IDENTIFICATION</scope>
</reference>
<dbReference type="GO" id="GO:0005758">
    <property type="term" value="C:mitochondrial intermembrane space"/>
    <property type="evidence" value="ECO:0007669"/>
    <property type="project" value="UniProtKB-SubCell"/>
</dbReference>
<dbReference type="RefSeq" id="XP_030137936.1">
    <property type="nucleotide sequence ID" value="XM_030282076.4"/>
</dbReference>
<evidence type="ECO:0000256" key="11">
    <source>
        <dbReference type="ARBA" id="ARBA00023273"/>
    </source>
</evidence>
<evidence type="ECO:0000313" key="15">
    <source>
        <dbReference type="Proteomes" id="UP000007754"/>
    </source>
</evidence>
<dbReference type="GeneTree" id="ENSGT00390000015052"/>
<dbReference type="GeneID" id="100219389"/>
<dbReference type="Pfam" id="PF11527">
    <property type="entry name" value="ARL2_Bind_BART"/>
    <property type="match status" value="1"/>
</dbReference>
<dbReference type="GO" id="GO:0030496">
    <property type="term" value="C:midbody"/>
    <property type="evidence" value="ECO:0007669"/>
    <property type="project" value="Ensembl"/>
</dbReference>
<evidence type="ECO:0000256" key="9">
    <source>
        <dbReference type="ARBA" id="ARBA00023212"/>
    </source>
</evidence>
<dbReference type="GO" id="GO:0005654">
    <property type="term" value="C:nucleoplasm"/>
    <property type="evidence" value="ECO:0007669"/>
    <property type="project" value="Ensembl"/>
</dbReference>
<comment type="function">
    <text evidence="12">Plays a role as an effector of the ADP-ribosylation factor-like protein 2, ARL2.</text>
</comment>
<dbReference type="InParanoid" id="H0Z492"/>
<comment type="similarity">
    <text evidence="4 12">Belongs to the ARL2BP family.</text>
</comment>
<keyword evidence="15" id="KW-1185">Reference proteome</keyword>
<dbReference type="GO" id="GO:0005813">
    <property type="term" value="C:centrosome"/>
    <property type="evidence" value="ECO:0007669"/>
    <property type="project" value="UniProtKB-SubCell"/>
</dbReference>
<dbReference type="GO" id="GO:0036064">
    <property type="term" value="C:ciliary basal body"/>
    <property type="evidence" value="ECO:0007669"/>
    <property type="project" value="Ensembl"/>
</dbReference>
<dbReference type="GO" id="GO:0003713">
    <property type="term" value="F:transcription coactivator activity"/>
    <property type="evidence" value="ECO:0007669"/>
    <property type="project" value="Ensembl"/>
</dbReference>
<dbReference type="FunCoup" id="H0Z492">
    <property type="interactions" value="195"/>
</dbReference>
<gene>
    <name evidence="14" type="primary">ARL2BP</name>
</gene>
<sequence>MGISMEQSSHQCHGLFCRLNLGSSSVIFSTTSDEFDAVVGYLEDIIMDDDFQLIQRNFLEKHYQEFDDSEENKLIYTDIFNEYISLVEKYIEEKLLDRIRGFDMVAFTVSLQQHKDEMPGDIFDLLLTFTDFLAFKEMFLEYRAEKEGRSLDLSSALVVTSLNH</sequence>
<evidence type="ECO:0000256" key="6">
    <source>
        <dbReference type="ARBA" id="ARBA00022490"/>
    </source>
</evidence>
<keyword evidence="9 12" id="KW-0206">Cytoskeleton</keyword>
<reference evidence="14" key="3">
    <citation type="submission" date="2025-09" db="UniProtKB">
        <authorList>
            <consortium name="Ensembl"/>
        </authorList>
    </citation>
    <scope>IDENTIFICATION</scope>
</reference>
<dbReference type="InterPro" id="IPR042541">
    <property type="entry name" value="BART_sf"/>
</dbReference>
<evidence type="ECO:0000256" key="10">
    <source>
        <dbReference type="ARBA" id="ARBA00023242"/>
    </source>
</evidence>
<comment type="subcellular location">
    <subcellularLocation>
        <location evidence="1 12">Cytoplasm</location>
        <location evidence="1 12">Cytoskeleton</location>
        <location evidence="1 12">Cilium basal body</location>
    </subcellularLocation>
    <subcellularLocation>
        <location evidence="3 12">Cytoplasm</location>
        <location evidence="3 12">Cytoskeleton</location>
        <location evidence="3 12">Microtubule organizing center</location>
        <location evidence="3 12">Centrosome</location>
    </subcellularLocation>
    <subcellularLocation>
        <location evidence="12">Cytoplasm</location>
    </subcellularLocation>
    <subcellularLocation>
        <location evidence="2 12">Nucleus</location>
    </subcellularLocation>
    <subcellularLocation>
        <location evidence="12">Mitochondrion intermembrane space</location>
    </subcellularLocation>
</comment>
<feature type="domain" description="BART" evidence="13">
    <location>
        <begin position="34"/>
        <end position="148"/>
    </location>
</feature>
<reference evidence="14 15" key="1">
    <citation type="journal article" date="2010" name="Nature">
        <title>The genome of a songbird.</title>
        <authorList>
            <person name="Warren W.C."/>
            <person name="Clayton D.F."/>
            <person name="Ellegren H."/>
            <person name="Arnold A.P."/>
            <person name="Hillier L.W."/>
            <person name="Kunstner A."/>
            <person name="Searle S."/>
            <person name="White S."/>
            <person name="Vilella A.J."/>
            <person name="Fairley S."/>
            <person name="Heger A."/>
            <person name="Kong L."/>
            <person name="Ponting C.P."/>
            <person name="Jarvis E.D."/>
            <person name="Mello C.V."/>
            <person name="Minx P."/>
            <person name="Lovell P."/>
            <person name="Velho T.A."/>
            <person name="Ferris M."/>
            <person name="Balakrishnan C.N."/>
            <person name="Sinha S."/>
            <person name="Blatti C."/>
            <person name="London S.E."/>
            <person name="Li Y."/>
            <person name="Lin Y.C."/>
            <person name="George J."/>
            <person name="Sweedler J."/>
            <person name="Southey B."/>
            <person name="Gunaratne P."/>
            <person name="Watson M."/>
            <person name="Nam K."/>
            <person name="Backstrom N."/>
            <person name="Smeds L."/>
            <person name="Nabholz B."/>
            <person name="Itoh Y."/>
            <person name="Whitney O."/>
            <person name="Pfenning A.R."/>
            <person name="Howard J."/>
            <person name="Volker M."/>
            <person name="Skinner B.M."/>
            <person name="Griffin D.K."/>
            <person name="Ye L."/>
            <person name="McLaren W.M."/>
            <person name="Flicek P."/>
            <person name="Quesada V."/>
            <person name="Velasco G."/>
            <person name="Lopez-Otin C."/>
            <person name="Puente X.S."/>
            <person name="Olender T."/>
            <person name="Lancet D."/>
            <person name="Smit A.F."/>
            <person name="Hubley R."/>
            <person name="Konkel M.K."/>
            <person name="Walker J.A."/>
            <person name="Batzer M.A."/>
            <person name="Gu W."/>
            <person name="Pollock D.D."/>
            <person name="Chen L."/>
            <person name="Cheng Z."/>
            <person name="Eichler E.E."/>
            <person name="Stapley J."/>
            <person name="Slate J."/>
            <person name="Ekblom R."/>
            <person name="Birkhead T."/>
            <person name="Burke T."/>
            <person name="Burt D."/>
            <person name="Scharff C."/>
            <person name="Adam I."/>
            <person name="Richard H."/>
            <person name="Sultan M."/>
            <person name="Soldatov A."/>
            <person name="Lehrach H."/>
            <person name="Edwards S.V."/>
            <person name="Yang S.P."/>
            <person name="Li X."/>
            <person name="Graves T."/>
            <person name="Fulton L."/>
            <person name="Nelson J."/>
            <person name="Chinwalla A."/>
            <person name="Hou S."/>
            <person name="Mardis E.R."/>
            <person name="Wilson R.K."/>
        </authorList>
    </citation>
    <scope>NUCLEOTIDE SEQUENCE [LARGE SCALE GENOMIC DNA]</scope>
</reference>
<keyword evidence="8 12" id="KW-0496">Mitochondrion</keyword>
<evidence type="ECO:0000256" key="8">
    <source>
        <dbReference type="ARBA" id="ARBA00023128"/>
    </source>
</evidence>
<evidence type="ECO:0000256" key="1">
    <source>
        <dbReference type="ARBA" id="ARBA00004120"/>
    </source>
</evidence>
<protein>
    <recommendedName>
        <fullName evidence="5 12">ADP-ribosylation factor-like protein 2-binding protein</fullName>
        <shortName evidence="12">ARF-like 2-binding protein</shortName>
    </recommendedName>
</protein>